<dbReference type="EMBL" id="JAYWIO010000002">
    <property type="protein sequence ID" value="KAK7282269.1"/>
    <property type="molecule type" value="Genomic_DNA"/>
</dbReference>
<organism evidence="1 2">
    <name type="scientific">Crotalaria pallida</name>
    <name type="common">Smooth rattlebox</name>
    <name type="synonym">Crotalaria striata</name>
    <dbReference type="NCBI Taxonomy" id="3830"/>
    <lineage>
        <taxon>Eukaryota</taxon>
        <taxon>Viridiplantae</taxon>
        <taxon>Streptophyta</taxon>
        <taxon>Embryophyta</taxon>
        <taxon>Tracheophyta</taxon>
        <taxon>Spermatophyta</taxon>
        <taxon>Magnoliopsida</taxon>
        <taxon>eudicotyledons</taxon>
        <taxon>Gunneridae</taxon>
        <taxon>Pentapetalae</taxon>
        <taxon>rosids</taxon>
        <taxon>fabids</taxon>
        <taxon>Fabales</taxon>
        <taxon>Fabaceae</taxon>
        <taxon>Papilionoideae</taxon>
        <taxon>50 kb inversion clade</taxon>
        <taxon>genistoids sensu lato</taxon>
        <taxon>core genistoids</taxon>
        <taxon>Crotalarieae</taxon>
        <taxon>Crotalaria</taxon>
    </lineage>
</organism>
<dbReference type="Gene3D" id="1.10.630.10">
    <property type="entry name" value="Cytochrome P450"/>
    <property type="match status" value="1"/>
</dbReference>
<sequence length="118" mass="13087">MDVLIDVEDENGRKLDDEEVIDVMLMSLNAGHESSGHITMCATNFLQKHPEYLQTLCHLKTMKKNMPLFLLYIPSSSVSVCILQPLPARSTALPRRDDTSPLPHAPPATPALVFFSPS</sequence>
<dbReference type="GO" id="GO:0016705">
    <property type="term" value="F:oxidoreductase activity, acting on paired donors, with incorporation or reduction of molecular oxygen"/>
    <property type="evidence" value="ECO:0007669"/>
    <property type="project" value="InterPro"/>
</dbReference>
<evidence type="ECO:0008006" key="3">
    <source>
        <dbReference type="Google" id="ProtNLM"/>
    </source>
</evidence>
<name>A0AAN9FT78_CROPI</name>
<dbReference type="SUPFAM" id="SSF48264">
    <property type="entry name" value="Cytochrome P450"/>
    <property type="match status" value="1"/>
</dbReference>
<dbReference type="GO" id="GO:0005506">
    <property type="term" value="F:iron ion binding"/>
    <property type="evidence" value="ECO:0007669"/>
    <property type="project" value="InterPro"/>
</dbReference>
<gene>
    <name evidence="1" type="ORF">RIF29_10917</name>
</gene>
<evidence type="ECO:0000313" key="1">
    <source>
        <dbReference type="EMBL" id="KAK7282269.1"/>
    </source>
</evidence>
<dbReference type="GO" id="GO:0004497">
    <property type="term" value="F:monooxygenase activity"/>
    <property type="evidence" value="ECO:0007669"/>
    <property type="project" value="InterPro"/>
</dbReference>
<dbReference type="AlphaFoldDB" id="A0AAN9FT78"/>
<evidence type="ECO:0000313" key="2">
    <source>
        <dbReference type="Proteomes" id="UP001372338"/>
    </source>
</evidence>
<comment type="caution">
    <text evidence="1">The sequence shown here is derived from an EMBL/GenBank/DDBJ whole genome shotgun (WGS) entry which is preliminary data.</text>
</comment>
<reference evidence="1 2" key="1">
    <citation type="submission" date="2024-01" db="EMBL/GenBank/DDBJ databases">
        <title>The genomes of 5 underutilized Papilionoideae crops provide insights into root nodulation and disease resistanc.</title>
        <authorList>
            <person name="Yuan L."/>
        </authorList>
    </citation>
    <scope>NUCLEOTIDE SEQUENCE [LARGE SCALE GENOMIC DNA]</scope>
    <source>
        <strain evidence="1">ZHUSHIDOU_FW_LH</strain>
        <tissue evidence="1">Leaf</tissue>
    </source>
</reference>
<dbReference type="GO" id="GO:0020037">
    <property type="term" value="F:heme binding"/>
    <property type="evidence" value="ECO:0007669"/>
    <property type="project" value="InterPro"/>
</dbReference>
<protein>
    <recommendedName>
        <fullName evidence="3">Cytochrome P450</fullName>
    </recommendedName>
</protein>
<dbReference type="InterPro" id="IPR036396">
    <property type="entry name" value="Cyt_P450_sf"/>
</dbReference>
<keyword evidence="2" id="KW-1185">Reference proteome</keyword>
<proteinExistence type="predicted"/>
<accession>A0AAN9FT78</accession>
<dbReference type="Proteomes" id="UP001372338">
    <property type="component" value="Unassembled WGS sequence"/>
</dbReference>